<organism evidence="2 3">
    <name type="scientific">Fusarium venenatum</name>
    <dbReference type="NCBI Taxonomy" id="56646"/>
    <lineage>
        <taxon>Eukaryota</taxon>
        <taxon>Fungi</taxon>
        <taxon>Dikarya</taxon>
        <taxon>Ascomycota</taxon>
        <taxon>Pezizomycotina</taxon>
        <taxon>Sordariomycetes</taxon>
        <taxon>Hypocreomycetidae</taxon>
        <taxon>Hypocreales</taxon>
        <taxon>Nectriaceae</taxon>
        <taxon>Fusarium</taxon>
    </lineage>
</organism>
<sequence>MPGPFCHDISNAQRWHATECSSYRLGKQLVNICNEEKMLEQWQRYAKRNSLSTGDPENSGFSNMQLQNQHNVGRRKGRNSRLKAGKGLNQPISKIIKLRITFSNVHKASLFAGSVSQFIVNVQPNKPPSSRPITHIESFDTYVPHYECPDICRAAIDYGMIGDLNTFGPTSTVTVIEVARFIVTKCNGASWKKRFGRHVRNRPLMSTAQYGGEVTGDSGDDVERCRGLLSLSRDVRGVSNASVEMVCVSTLPGSEAREPKFPPPGAWSIAVAIQPYDN</sequence>
<feature type="compositionally biased region" description="Polar residues" evidence="1">
    <location>
        <begin position="50"/>
        <end position="71"/>
    </location>
</feature>
<feature type="region of interest" description="Disordered" evidence="1">
    <location>
        <begin position="50"/>
        <end position="85"/>
    </location>
</feature>
<name>A0A2L2SR37_9HYPO</name>
<keyword evidence="3" id="KW-1185">Reference proteome</keyword>
<reference evidence="3" key="1">
    <citation type="submission" date="2014-10" db="EMBL/GenBank/DDBJ databases">
        <authorList>
            <person name="King R."/>
        </authorList>
    </citation>
    <scope>NUCLEOTIDE SEQUENCE [LARGE SCALE GENOMIC DNA]</scope>
    <source>
        <strain evidence="3">A3/5</strain>
    </source>
</reference>
<dbReference type="Proteomes" id="UP000245910">
    <property type="component" value="Chromosome IIII"/>
</dbReference>
<feature type="compositionally biased region" description="Basic residues" evidence="1">
    <location>
        <begin position="72"/>
        <end position="84"/>
    </location>
</feature>
<accession>A0A2L2SR37</accession>
<dbReference type="EMBL" id="LN649232">
    <property type="protein sequence ID" value="CEI40940.1"/>
    <property type="molecule type" value="Genomic_DNA"/>
</dbReference>
<dbReference type="AlphaFoldDB" id="A0A2L2SR37"/>
<protein>
    <submittedName>
        <fullName evidence="2">Uncharacterized protein</fullName>
    </submittedName>
</protein>
<proteinExistence type="predicted"/>
<evidence type="ECO:0000313" key="2">
    <source>
        <dbReference type="EMBL" id="CEI40940.1"/>
    </source>
</evidence>
<evidence type="ECO:0000256" key="1">
    <source>
        <dbReference type="SAM" id="MobiDB-lite"/>
    </source>
</evidence>
<evidence type="ECO:0000313" key="3">
    <source>
        <dbReference type="Proteomes" id="UP000245910"/>
    </source>
</evidence>